<dbReference type="InterPro" id="IPR052192">
    <property type="entry name" value="Insect_Ionotropic_Sensory_Rcpt"/>
</dbReference>
<keyword evidence="6" id="KW-0675">Receptor</keyword>
<dbReference type="EMBL" id="JASPKZ010000435">
    <property type="protein sequence ID" value="KAJ9600275.1"/>
    <property type="molecule type" value="Genomic_DNA"/>
</dbReference>
<keyword evidence="7" id="KW-0325">Glycoprotein</keyword>
<evidence type="ECO:0000256" key="5">
    <source>
        <dbReference type="ARBA" id="ARBA00023136"/>
    </source>
</evidence>
<evidence type="ECO:0000256" key="4">
    <source>
        <dbReference type="ARBA" id="ARBA00022989"/>
    </source>
</evidence>
<evidence type="ECO:0000256" key="8">
    <source>
        <dbReference type="SAM" id="Phobius"/>
    </source>
</evidence>
<protein>
    <recommendedName>
        <fullName evidence="11">Ionotropic receptor</fullName>
    </recommendedName>
</protein>
<keyword evidence="10" id="KW-1185">Reference proteome</keyword>
<reference evidence="9" key="2">
    <citation type="submission" date="2023-05" db="EMBL/GenBank/DDBJ databases">
        <authorList>
            <person name="Fouks B."/>
        </authorList>
    </citation>
    <scope>NUCLEOTIDE SEQUENCE</scope>
    <source>
        <strain evidence="9">Stay&amp;Tobe</strain>
        <tissue evidence="9">Testes</tissue>
    </source>
</reference>
<feature type="transmembrane region" description="Helical" evidence="8">
    <location>
        <begin position="244"/>
        <end position="265"/>
    </location>
</feature>
<dbReference type="SUPFAM" id="SSF81665">
    <property type="entry name" value="Calcium ATPase, transmembrane domain M"/>
    <property type="match status" value="1"/>
</dbReference>
<dbReference type="Proteomes" id="UP001233999">
    <property type="component" value="Unassembled WGS sequence"/>
</dbReference>
<proteinExistence type="predicted"/>
<dbReference type="GO" id="GO:0005886">
    <property type="term" value="C:plasma membrane"/>
    <property type="evidence" value="ECO:0007669"/>
    <property type="project" value="UniProtKB-SubCell"/>
</dbReference>
<comment type="caution">
    <text evidence="9">The sequence shown here is derived from an EMBL/GenBank/DDBJ whole genome shotgun (WGS) entry which is preliminary data.</text>
</comment>
<feature type="transmembrane region" description="Helical" evidence="8">
    <location>
        <begin position="186"/>
        <end position="206"/>
    </location>
</feature>
<feature type="transmembrane region" description="Helical" evidence="8">
    <location>
        <begin position="218"/>
        <end position="237"/>
    </location>
</feature>
<evidence type="ECO:0008006" key="11">
    <source>
        <dbReference type="Google" id="ProtNLM"/>
    </source>
</evidence>
<sequence>MVIKILFSHITISYKYNPFHTNENWNVQERFTTIDLDKVSQIPKTYLQKTWNLRQYSLKVSLFNIFPTAVRDCGNCTFSHTPEYNHYDCNCTYKGRDWLVLKNLATFMNFTPHIVSEIISTDVSQSIFHLTTRSSEIAFNERYMKHYGNNFVEFTMPAFYTRRIVVIVPKARIIPIWTVIWQYFSGYFWIYFIFAFVASTISWYMLRRPNENVSHFSTAFDMLAVFITMSLNIITRVVSSSQRILLMCCLFSSLIIMCCFQSSLLEVVSNPHFYPEINTLTQLDEANLPIITLDSSLVDTFNESDSMINLVHKVQYIKTITSDELIHQMISFRNVSMLTSLKEAVWYLGKYHNLLHIVGEYPREYFVSYLIVRGSPYATRIHNLLGKMVAGGLVRKWDHDTEYSLKLEAMRNKIHVTLVDQPTTLFSFYNLLFSFPVLAAGISISFLCFLIELISRLQFTCFIQIEIT</sequence>
<dbReference type="SUPFAM" id="SSF53850">
    <property type="entry name" value="Periplasmic binding protein-like II"/>
    <property type="match status" value="1"/>
</dbReference>
<dbReference type="AlphaFoldDB" id="A0AAD8AJG9"/>
<keyword evidence="2" id="KW-1003">Cell membrane</keyword>
<evidence type="ECO:0000256" key="7">
    <source>
        <dbReference type="ARBA" id="ARBA00023180"/>
    </source>
</evidence>
<evidence type="ECO:0000256" key="3">
    <source>
        <dbReference type="ARBA" id="ARBA00022692"/>
    </source>
</evidence>
<evidence type="ECO:0000313" key="10">
    <source>
        <dbReference type="Proteomes" id="UP001233999"/>
    </source>
</evidence>
<keyword evidence="5 8" id="KW-0472">Membrane</keyword>
<organism evidence="9 10">
    <name type="scientific">Diploptera punctata</name>
    <name type="common">Pacific beetle cockroach</name>
    <dbReference type="NCBI Taxonomy" id="6984"/>
    <lineage>
        <taxon>Eukaryota</taxon>
        <taxon>Metazoa</taxon>
        <taxon>Ecdysozoa</taxon>
        <taxon>Arthropoda</taxon>
        <taxon>Hexapoda</taxon>
        <taxon>Insecta</taxon>
        <taxon>Pterygota</taxon>
        <taxon>Neoptera</taxon>
        <taxon>Polyneoptera</taxon>
        <taxon>Dictyoptera</taxon>
        <taxon>Blattodea</taxon>
        <taxon>Blaberoidea</taxon>
        <taxon>Blaberidae</taxon>
        <taxon>Diplopterinae</taxon>
        <taxon>Diploptera</taxon>
    </lineage>
</organism>
<evidence type="ECO:0000256" key="2">
    <source>
        <dbReference type="ARBA" id="ARBA00022475"/>
    </source>
</evidence>
<name>A0AAD8AJG9_DIPPU</name>
<evidence type="ECO:0000256" key="1">
    <source>
        <dbReference type="ARBA" id="ARBA00004651"/>
    </source>
</evidence>
<comment type="subcellular location">
    <subcellularLocation>
        <location evidence="1">Cell membrane</location>
        <topology evidence="1">Multi-pass membrane protein</topology>
    </subcellularLocation>
</comment>
<keyword evidence="3 8" id="KW-0812">Transmembrane</keyword>
<dbReference type="PANTHER" id="PTHR42643:SF31">
    <property type="entry name" value="IONOTROPIC RECEPTOR 68B-RELATED"/>
    <property type="match status" value="1"/>
</dbReference>
<gene>
    <name evidence="9" type="ORF">L9F63_009451</name>
</gene>
<reference evidence="9" key="1">
    <citation type="journal article" date="2023" name="IScience">
        <title>Live-bearing cockroach genome reveals convergent evolutionary mechanisms linked to viviparity in insects and beyond.</title>
        <authorList>
            <person name="Fouks B."/>
            <person name="Harrison M.C."/>
            <person name="Mikhailova A.A."/>
            <person name="Marchal E."/>
            <person name="English S."/>
            <person name="Carruthers M."/>
            <person name="Jennings E.C."/>
            <person name="Chiamaka E.L."/>
            <person name="Frigard R.A."/>
            <person name="Pippel M."/>
            <person name="Attardo G.M."/>
            <person name="Benoit J.B."/>
            <person name="Bornberg-Bauer E."/>
            <person name="Tobe S.S."/>
        </authorList>
    </citation>
    <scope>NUCLEOTIDE SEQUENCE</scope>
    <source>
        <strain evidence="9">Stay&amp;Tobe</strain>
    </source>
</reference>
<keyword evidence="4 8" id="KW-1133">Transmembrane helix</keyword>
<feature type="transmembrane region" description="Helical" evidence="8">
    <location>
        <begin position="428"/>
        <end position="451"/>
    </location>
</feature>
<dbReference type="InterPro" id="IPR023298">
    <property type="entry name" value="ATPase_P-typ_TM_dom_sf"/>
</dbReference>
<dbReference type="PANTHER" id="PTHR42643">
    <property type="entry name" value="IONOTROPIC RECEPTOR 20A-RELATED"/>
    <property type="match status" value="1"/>
</dbReference>
<accession>A0AAD8AJG9</accession>
<evidence type="ECO:0000256" key="6">
    <source>
        <dbReference type="ARBA" id="ARBA00023170"/>
    </source>
</evidence>
<evidence type="ECO:0000313" key="9">
    <source>
        <dbReference type="EMBL" id="KAJ9600275.1"/>
    </source>
</evidence>